<dbReference type="EMBL" id="BMAW01048176">
    <property type="protein sequence ID" value="GFS64505.1"/>
    <property type="molecule type" value="Genomic_DNA"/>
</dbReference>
<keyword evidence="2" id="KW-1185">Reference proteome</keyword>
<accession>A0A8X6JEL9</accession>
<comment type="caution">
    <text evidence="1">The sequence shown here is derived from an EMBL/GenBank/DDBJ whole genome shotgun (WGS) entry which is preliminary data.</text>
</comment>
<gene>
    <name evidence="1" type="ORF">NPIL_567961</name>
</gene>
<sequence length="147" mass="16914">MESSMDEYESDVNSTDLAKRFQTLHVGDNLPGISLDIENPALFFTENQDSMGIRKIDDINYFYSRITRYLLLQTLIACEVPQPIIFFLETMECKENVTVYKMNCVLSKFFDDDFQNILNANAEKLSGTEIECAEFFLSRCVMLCGEP</sequence>
<evidence type="ECO:0000313" key="2">
    <source>
        <dbReference type="Proteomes" id="UP000887013"/>
    </source>
</evidence>
<organism evidence="1 2">
    <name type="scientific">Nephila pilipes</name>
    <name type="common">Giant wood spider</name>
    <name type="synonym">Nephila maculata</name>
    <dbReference type="NCBI Taxonomy" id="299642"/>
    <lineage>
        <taxon>Eukaryota</taxon>
        <taxon>Metazoa</taxon>
        <taxon>Ecdysozoa</taxon>
        <taxon>Arthropoda</taxon>
        <taxon>Chelicerata</taxon>
        <taxon>Arachnida</taxon>
        <taxon>Araneae</taxon>
        <taxon>Araneomorphae</taxon>
        <taxon>Entelegynae</taxon>
        <taxon>Araneoidea</taxon>
        <taxon>Nephilidae</taxon>
        <taxon>Nephila</taxon>
    </lineage>
</organism>
<evidence type="ECO:0000313" key="1">
    <source>
        <dbReference type="EMBL" id="GFS64505.1"/>
    </source>
</evidence>
<feature type="non-terminal residue" evidence="1">
    <location>
        <position position="147"/>
    </location>
</feature>
<proteinExistence type="predicted"/>
<protein>
    <submittedName>
        <fullName evidence="1">Uncharacterized protein</fullName>
    </submittedName>
</protein>
<dbReference type="AlphaFoldDB" id="A0A8X6JEL9"/>
<dbReference type="Proteomes" id="UP000887013">
    <property type="component" value="Unassembled WGS sequence"/>
</dbReference>
<name>A0A8X6JEL9_NEPPI</name>
<reference evidence="1" key="1">
    <citation type="submission" date="2020-08" db="EMBL/GenBank/DDBJ databases">
        <title>Multicomponent nature underlies the extraordinary mechanical properties of spider dragline silk.</title>
        <authorList>
            <person name="Kono N."/>
            <person name="Nakamura H."/>
            <person name="Mori M."/>
            <person name="Yoshida Y."/>
            <person name="Ohtoshi R."/>
            <person name="Malay A.D."/>
            <person name="Moran D.A.P."/>
            <person name="Tomita M."/>
            <person name="Numata K."/>
            <person name="Arakawa K."/>
        </authorList>
    </citation>
    <scope>NUCLEOTIDE SEQUENCE</scope>
</reference>